<feature type="compositionally biased region" description="Basic and acidic residues" evidence="1">
    <location>
        <begin position="51"/>
        <end position="68"/>
    </location>
</feature>
<comment type="caution">
    <text evidence="2">The sequence shown here is derived from an EMBL/GenBank/DDBJ whole genome shotgun (WGS) entry which is preliminary data.</text>
</comment>
<proteinExistence type="predicted"/>
<organism evidence="2 3">
    <name type="scientific">Actinacidiphila oryziradicis</name>
    <dbReference type="NCBI Taxonomy" id="2571141"/>
    <lineage>
        <taxon>Bacteria</taxon>
        <taxon>Bacillati</taxon>
        <taxon>Actinomycetota</taxon>
        <taxon>Actinomycetes</taxon>
        <taxon>Kitasatosporales</taxon>
        <taxon>Streptomycetaceae</taxon>
        <taxon>Actinacidiphila</taxon>
    </lineage>
</organism>
<feature type="region of interest" description="Disordered" evidence="1">
    <location>
        <begin position="43"/>
        <end position="68"/>
    </location>
</feature>
<accession>A0A4U0S2Y7</accession>
<sequence>MRGRPATVDRKPWVSDQVHDEDAARSGIVTDVRSGTYVIRPLQGPGEWTSEDSKKLTTVVPREERQDA</sequence>
<dbReference type="OrthoDB" id="4260303at2"/>
<dbReference type="EMBL" id="SUMC01000073">
    <property type="protein sequence ID" value="TKA01401.1"/>
    <property type="molecule type" value="Genomic_DNA"/>
</dbReference>
<name>A0A4U0S2Y7_9ACTN</name>
<gene>
    <name evidence="2" type="ORF">FCI23_40745</name>
</gene>
<evidence type="ECO:0000313" key="2">
    <source>
        <dbReference type="EMBL" id="TKA01401.1"/>
    </source>
</evidence>
<protein>
    <submittedName>
        <fullName evidence="2">Uncharacterized protein</fullName>
    </submittedName>
</protein>
<reference evidence="2 3" key="1">
    <citation type="submission" date="2019-04" db="EMBL/GenBank/DDBJ databases">
        <title>Streptomyces oryziradicis sp. nov., a novel actinomycete isolated from rhizosphere soil of rice (Oryza sativa L.).</title>
        <authorList>
            <person name="Li C."/>
        </authorList>
    </citation>
    <scope>NUCLEOTIDE SEQUENCE [LARGE SCALE GENOMIC DNA]</scope>
    <source>
        <strain evidence="2 3">NEAU-C40</strain>
    </source>
</reference>
<dbReference type="AlphaFoldDB" id="A0A4U0S2Y7"/>
<evidence type="ECO:0000313" key="3">
    <source>
        <dbReference type="Proteomes" id="UP000305778"/>
    </source>
</evidence>
<dbReference type="Proteomes" id="UP000305778">
    <property type="component" value="Unassembled WGS sequence"/>
</dbReference>
<keyword evidence="3" id="KW-1185">Reference proteome</keyword>
<evidence type="ECO:0000256" key="1">
    <source>
        <dbReference type="SAM" id="MobiDB-lite"/>
    </source>
</evidence>